<dbReference type="AlphaFoldDB" id="A0AA95KUN9"/>
<accession>A0AA95KUN9</accession>
<evidence type="ECO:0000313" key="1">
    <source>
        <dbReference type="EMBL" id="WHX50228.1"/>
    </source>
</evidence>
<protein>
    <submittedName>
        <fullName evidence="1">Uncharacterized protein</fullName>
    </submittedName>
</protein>
<dbReference type="RefSeq" id="WP_283927312.1">
    <property type="nucleotide sequence ID" value="NZ_CP126084.1"/>
</dbReference>
<dbReference type="PANTHER" id="PTHR30173">
    <property type="entry name" value="SIGMA 19 FACTOR"/>
    <property type="match status" value="1"/>
</dbReference>
<organism evidence="1 2">
    <name type="scientific">Paenibacillus woosongensis</name>
    <dbReference type="NCBI Taxonomy" id="307580"/>
    <lineage>
        <taxon>Bacteria</taxon>
        <taxon>Bacillati</taxon>
        <taxon>Bacillota</taxon>
        <taxon>Bacilli</taxon>
        <taxon>Bacillales</taxon>
        <taxon>Paenibacillaceae</taxon>
        <taxon>Paenibacillus</taxon>
    </lineage>
</organism>
<dbReference type="EMBL" id="CP126084">
    <property type="protein sequence ID" value="WHX50228.1"/>
    <property type="molecule type" value="Genomic_DNA"/>
</dbReference>
<dbReference type="PANTHER" id="PTHR30173:SF36">
    <property type="entry name" value="ECF RNA POLYMERASE SIGMA FACTOR SIGJ"/>
    <property type="match status" value="1"/>
</dbReference>
<sequence>MRPITSRDHVSRFLLGLMRQLDQQGDVHFELASINGDTGVIVRSSGSLDTIVLLQVEDGAARGIYFIRNPDKLTHM</sequence>
<dbReference type="InterPro" id="IPR052704">
    <property type="entry name" value="ECF_Sigma-70_Domain"/>
</dbReference>
<name>A0AA95KUN9_9BACL</name>
<proteinExistence type="predicted"/>
<reference evidence="1" key="1">
    <citation type="submission" date="2023-05" db="EMBL/GenBank/DDBJ databases">
        <title>Comparative genomics of Bacillaceae isolates and their secondary metabolite potential.</title>
        <authorList>
            <person name="Song L."/>
            <person name="Nielsen L.J."/>
            <person name="Mohite O."/>
            <person name="Xu X."/>
            <person name="Weber T."/>
            <person name="Kovacs A.T."/>
        </authorList>
    </citation>
    <scope>NUCLEOTIDE SEQUENCE</scope>
    <source>
        <strain evidence="1">B2_4</strain>
    </source>
</reference>
<evidence type="ECO:0000313" key="2">
    <source>
        <dbReference type="Proteomes" id="UP001177943"/>
    </source>
</evidence>
<gene>
    <name evidence="1" type="ORF">QNH46_06070</name>
</gene>
<dbReference type="Proteomes" id="UP001177943">
    <property type="component" value="Chromosome"/>
</dbReference>
<dbReference type="GO" id="GO:0016987">
    <property type="term" value="F:sigma factor activity"/>
    <property type="evidence" value="ECO:0007669"/>
    <property type="project" value="TreeGrafter"/>
</dbReference>
<dbReference type="KEGG" id="pwn:QNH46_06070"/>